<gene>
    <name evidence="2" type="ORF">F511_32766</name>
</gene>
<protein>
    <submittedName>
        <fullName evidence="2">Uncharacterized protein</fullName>
    </submittedName>
</protein>
<evidence type="ECO:0000313" key="3">
    <source>
        <dbReference type="Proteomes" id="UP000250235"/>
    </source>
</evidence>
<reference evidence="2 3" key="1">
    <citation type="journal article" date="2015" name="Proc. Natl. Acad. Sci. U.S.A.">
        <title>The resurrection genome of Boea hygrometrica: A blueprint for survival of dehydration.</title>
        <authorList>
            <person name="Xiao L."/>
            <person name="Yang G."/>
            <person name="Zhang L."/>
            <person name="Yang X."/>
            <person name="Zhao S."/>
            <person name="Ji Z."/>
            <person name="Zhou Q."/>
            <person name="Hu M."/>
            <person name="Wang Y."/>
            <person name="Chen M."/>
            <person name="Xu Y."/>
            <person name="Jin H."/>
            <person name="Xiao X."/>
            <person name="Hu G."/>
            <person name="Bao F."/>
            <person name="Hu Y."/>
            <person name="Wan P."/>
            <person name="Li L."/>
            <person name="Deng X."/>
            <person name="Kuang T."/>
            <person name="Xiang C."/>
            <person name="Zhu J.K."/>
            <person name="Oliver M.J."/>
            <person name="He Y."/>
        </authorList>
    </citation>
    <scope>NUCLEOTIDE SEQUENCE [LARGE SCALE GENOMIC DNA]</scope>
    <source>
        <strain evidence="3">cv. XS01</strain>
    </source>
</reference>
<evidence type="ECO:0000313" key="2">
    <source>
        <dbReference type="EMBL" id="KZV56826.1"/>
    </source>
</evidence>
<proteinExistence type="predicted"/>
<keyword evidence="3" id="KW-1185">Reference proteome</keyword>
<dbReference type="Proteomes" id="UP000250235">
    <property type="component" value="Unassembled WGS sequence"/>
</dbReference>
<sequence length="176" mass="19477">MQHAIINAMKCMRAIKDRIARPVYHLANHNNQPLYPHGVSTGEIIGTTHLLSSHNVAINQVINQSVNQAQDIYKGMAQTIEASQLPSATAITAGKELAANTKLRMAGNPYPEVEIRGRTTEFHCTKKTATSRSSPRSFYSLNWVTIGRATHKESSATKIAQNNGGERRQWTGKELR</sequence>
<evidence type="ECO:0000256" key="1">
    <source>
        <dbReference type="SAM" id="MobiDB-lite"/>
    </source>
</evidence>
<dbReference type="AlphaFoldDB" id="A0A2Z7DDC0"/>
<name>A0A2Z7DDC0_9LAMI</name>
<feature type="region of interest" description="Disordered" evidence="1">
    <location>
        <begin position="154"/>
        <end position="176"/>
    </location>
</feature>
<accession>A0A2Z7DDC0</accession>
<organism evidence="2 3">
    <name type="scientific">Dorcoceras hygrometricum</name>
    <dbReference type="NCBI Taxonomy" id="472368"/>
    <lineage>
        <taxon>Eukaryota</taxon>
        <taxon>Viridiplantae</taxon>
        <taxon>Streptophyta</taxon>
        <taxon>Embryophyta</taxon>
        <taxon>Tracheophyta</taxon>
        <taxon>Spermatophyta</taxon>
        <taxon>Magnoliopsida</taxon>
        <taxon>eudicotyledons</taxon>
        <taxon>Gunneridae</taxon>
        <taxon>Pentapetalae</taxon>
        <taxon>asterids</taxon>
        <taxon>lamiids</taxon>
        <taxon>Lamiales</taxon>
        <taxon>Gesneriaceae</taxon>
        <taxon>Didymocarpoideae</taxon>
        <taxon>Trichosporeae</taxon>
        <taxon>Loxocarpinae</taxon>
        <taxon>Dorcoceras</taxon>
    </lineage>
</organism>
<feature type="compositionally biased region" description="Basic and acidic residues" evidence="1">
    <location>
        <begin position="165"/>
        <end position="176"/>
    </location>
</feature>
<dbReference type="EMBL" id="KQ987770">
    <property type="protein sequence ID" value="KZV56826.1"/>
    <property type="molecule type" value="Genomic_DNA"/>
</dbReference>